<dbReference type="Proteomes" id="UP000218288">
    <property type="component" value="Plasmid pMPPM05"/>
</dbReference>
<evidence type="ECO:0000313" key="4">
    <source>
        <dbReference type="Proteomes" id="UP000218288"/>
    </source>
</evidence>
<proteinExistence type="inferred from homology"/>
<dbReference type="InterPro" id="IPR028344">
    <property type="entry name" value="ParE1/4"/>
</dbReference>
<geneLocation type="plasmid" evidence="4">
    <name>pmppm05 dna</name>
</geneLocation>
<evidence type="ECO:0000313" key="3">
    <source>
        <dbReference type="EMBL" id="BAU94224.1"/>
    </source>
</evidence>
<organism evidence="3 4">
    <name type="scientific">Methylorubrum populi</name>
    <dbReference type="NCBI Taxonomy" id="223967"/>
    <lineage>
        <taxon>Bacteria</taxon>
        <taxon>Pseudomonadati</taxon>
        <taxon>Pseudomonadota</taxon>
        <taxon>Alphaproteobacteria</taxon>
        <taxon>Hyphomicrobiales</taxon>
        <taxon>Methylobacteriaceae</taxon>
        <taxon>Methylorubrum</taxon>
    </lineage>
</organism>
<dbReference type="PIRSF" id="PIRSF029218">
    <property type="entry name" value="ParE"/>
    <property type="match status" value="1"/>
</dbReference>
<dbReference type="RefSeq" id="WP_096488141.1">
    <property type="nucleotide sequence ID" value="NZ_AP014814.1"/>
</dbReference>
<evidence type="ECO:0000256" key="1">
    <source>
        <dbReference type="ARBA" id="ARBA00022649"/>
    </source>
</evidence>
<dbReference type="OrthoDB" id="7173315at2"/>
<dbReference type="InterPro" id="IPR035093">
    <property type="entry name" value="RelE/ParE_toxin_dom_sf"/>
</dbReference>
<dbReference type="EMBL" id="AP014814">
    <property type="protein sequence ID" value="BAU94224.1"/>
    <property type="molecule type" value="Genomic_DNA"/>
</dbReference>
<keyword evidence="1" id="KW-1277">Toxin-antitoxin system</keyword>
<keyword evidence="3" id="KW-0614">Plasmid</keyword>
<evidence type="ECO:0000256" key="2">
    <source>
        <dbReference type="PIRNR" id="PIRNR029218"/>
    </source>
</evidence>
<dbReference type="InterPro" id="IPR007712">
    <property type="entry name" value="RelE/ParE_toxin"/>
</dbReference>
<accession>A0A160PLY0</accession>
<comment type="similarity">
    <text evidence="2">Belongs to the RelE toxin family.</text>
</comment>
<dbReference type="AlphaFoldDB" id="A0A160PLY0"/>
<dbReference type="Pfam" id="PF05016">
    <property type="entry name" value="ParE_toxin"/>
    <property type="match status" value="1"/>
</dbReference>
<name>A0A160PLY0_9HYPH</name>
<sequence length="96" mass="10636">MGSYQLTGRADADILDVFLYGLTEFGMFQAERYQGILEHAFQLLADNPRMGRAAEMIGARVRRHECGAHVILYEEAADGVLILAVVHGSSVRRLSL</sequence>
<protein>
    <recommendedName>
        <fullName evidence="2">Toxin</fullName>
    </recommendedName>
</protein>
<reference evidence="3 4" key="1">
    <citation type="journal article" date="2016" name="Genome Announc.">
        <title>Complete Genome Sequence of Methylobacterium populi P-1M, Isolated from Pink-Pigmented Household Biofilm.</title>
        <authorList>
            <person name="Morohoshi T."/>
            <person name="Ikeda T."/>
        </authorList>
    </citation>
    <scope>NUCLEOTIDE SEQUENCE [LARGE SCALE GENOMIC DNA]</scope>
    <source>
        <strain evidence="3 4">P-1M</strain>
        <plasmid evidence="4">Plasmid pmppm05 dna</plasmid>
    </source>
</reference>
<gene>
    <name evidence="3" type="ORF">MPPM_5619</name>
</gene>
<dbReference type="Gene3D" id="3.30.2310.20">
    <property type="entry name" value="RelE-like"/>
    <property type="match status" value="1"/>
</dbReference>